<feature type="transmembrane region" description="Helical" evidence="6">
    <location>
        <begin position="7"/>
        <end position="29"/>
    </location>
</feature>
<evidence type="ECO:0000256" key="1">
    <source>
        <dbReference type="ARBA" id="ARBA00004651"/>
    </source>
</evidence>
<feature type="transmembrane region" description="Helical" evidence="6">
    <location>
        <begin position="100"/>
        <end position="120"/>
    </location>
</feature>
<feature type="transmembrane region" description="Helical" evidence="6">
    <location>
        <begin position="35"/>
        <end position="55"/>
    </location>
</feature>
<comment type="subcellular location">
    <subcellularLocation>
        <location evidence="1">Cell membrane</location>
        <topology evidence="1">Multi-pass membrane protein</topology>
    </subcellularLocation>
</comment>
<keyword evidence="2" id="KW-1003">Cell membrane</keyword>
<dbReference type="GO" id="GO:0005886">
    <property type="term" value="C:plasma membrane"/>
    <property type="evidence" value="ECO:0007669"/>
    <property type="project" value="UniProtKB-SubCell"/>
</dbReference>
<keyword evidence="5 6" id="KW-0472">Membrane</keyword>
<evidence type="ECO:0000313" key="7">
    <source>
        <dbReference type="EMBL" id="MSS62885.1"/>
    </source>
</evidence>
<evidence type="ECO:0008006" key="9">
    <source>
        <dbReference type="Google" id="ProtNLM"/>
    </source>
</evidence>
<dbReference type="EMBL" id="VUMT01000003">
    <property type="protein sequence ID" value="MSS62885.1"/>
    <property type="molecule type" value="Genomic_DNA"/>
</dbReference>
<accession>A0A6L5XVP1</accession>
<dbReference type="AlphaFoldDB" id="A0A6L5XVP1"/>
<name>A0A6L5XVP1_9FIRM</name>
<organism evidence="7 8">
    <name type="scientific">Velocimicrobium porci</name>
    <dbReference type="NCBI Taxonomy" id="2606634"/>
    <lineage>
        <taxon>Bacteria</taxon>
        <taxon>Bacillati</taxon>
        <taxon>Bacillota</taxon>
        <taxon>Clostridia</taxon>
        <taxon>Lachnospirales</taxon>
        <taxon>Lachnospiraceae</taxon>
        <taxon>Velocimicrobium</taxon>
    </lineage>
</organism>
<evidence type="ECO:0000313" key="8">
    <source>
        <dbReference type="Proteomes" id="UP000482209"/>
    </source>
</evidence>
<dbReference type="Pfam" id="PF03899">
    <property type="entry name" value="ATP-synt_I"/>
    <property type="match status" value="1"/>
</dbReference>
<keyword evidence="3 6" id="KW-0812">Transmembrane</keyword>
<protein>
    <recommendedName>
        <fullName evidence="9">ATP synthase subunit I</fullName>
    </recommendedName>
</protein>
<evidence type="ECO:0000256" key="4">
    <source>
        <dbReference type="ARBA" id="ARBA00022989"/>
    </source>
</evidence>
<dbReference type="InterPro" id="IPR005598">
    <property type="entry name" value="ATP_synth_I"/>
</dbReference>
<evidence type="ECO:0000256" key="6">
    <source>
        <dbReference type="SAM" id="Phobius"/>
    </source>
</evidence>
<keyword evidence="8" id="KW-1185">Reference proteome</keyword>
<proteinExistence type="predicted"/>
<sequence>MREEKETFWDLLIGIVGLSFIICLIGGAATKGSGVFIAGVCYGGVVALILAIHMFKSLEKTLDLEEDGAIKHARKMTAIRMMIMILAVVIALYLSDWLNLVGVVLGILTLKISAYIQPFIHKGITSKLLYKGR</sequence>
<feature type="transmembrane region" description="Helical" evidence="6">
    <location>
        <begin position="76"/>
        <end position="94"/>
    </location>
</feature>
<keyword evidence="4 6" id="KW-1133">Transmembrane helix</keyword>
<evidence type="ECO:0000256" key="5">
    <source>
        <dbReference type="ARBA" id="ARBA00023136"/>
    </source>
</evidence>
<dbReference type="RefSeq" id="WP_154517130.1">
    <property type="nucleotide sequence ID" value="NZ_VUMT01000003.1"/>
</dbReference>
<dbReference type="Proteomes" id="UP000482209">
    <property type="component" value="Unassembled WGS sequence"/>
</dbReference>
<comment type="caution">
    <text evidence="7">The sequence shown here is derived from an EMBL/GenBank/DDBJ whole genome shotgun (WGS) entry which is preliminary data.</text>
</comment>
<evidence type="ECO:0000256" key="2">
    <source>
        <dbReference type="ARBA" id="ARBA00022475"/>
    </source>
</evidence>
<gene>
    <name evidence="7" type="ORF">FYJ58_03210</name>
</gene>
<reference evidence="7 8" key="1">
    <citation type="submission" date="2019-08" db="EMBL/GenBank/DDBJ databases">
        <title>In-depth cultivation of the pig gut microbiome towards novel bacterial diversity and tailored functional studies.</title>
        <authorList>
            <person name="Wylensek D."/>
            <person name="Hitch T.C.A."/>
            <person name="Clavel T."/>
        </authorList>
    </citation>
    <scope>NUCLEOTIDE SEQUENCE [LARGE SCALE GENOMIC DNA]</scope>
    <source>
        <strain evidence="7 8">WCA-693-APC-MOT-I</strain>
    </source>
</reference>
<evidence type="ECO:0000256" key="3">
    <source>
        <dbReference type="ARBA" id="ARBA00022692"/>
    </source>
</evidence>